<protein>
    <submittedName>
        <fullName evidence="1">Uncharacterized protein</fullName>
    </submittedName>
</protein>
<proteinExistence type="predicted"/>
<dbReference type="Proteomes" id="UP000221918">
    <property type="component" value="Unassembled WGS sequence"/>
</dbReference>
<dbReference type="RefSeq" id="WP_098114134.1">
    <property type="nucleotide sequence ID" value="NZ_NUCG01000002.1"/>
</dbReference>
<comment type="caution">
    <text evidence="1">The sequence shown here is derived from an EMBL/GenBank/DDBJ whole genome shotgun (WGS) entry which is preliminary data.</text>
</comment>
<organism evidence="1 2">
    <name type="scientific">Bacillus pseudomycoides</name>
    <dbReference type="NCBI Taxonomy" id="64104"/>
    <lineage>
        <taxon>Bacteria</taxon>
        <taxon>Bacillati</taxon>
        <taxon>Bacillota</taxon>
        <taxon>Bacilli</taxon>
        <taxon>Bacillales</taxon>
        <taxon>Bacillaceae</taxon>
        <taxon>Bacillus</taxon>
        <taxon>Bacillus cereus group</taxon>
    </lineage>
</organism>
<name>A0ABD6TC22_9BACI</name>
<sequence>MSLIWNEILTAREASIKLGKNPKYIYLLWRRHSNVLLKGSVEMKGRELLITREGYEYLKPLVKKECDLAYYLYK</sequence>
<reference evidence="1 2" key="1">
    <citation type="submission" date="2017-09" db="EMBL/GenBank/DDBJ databases">
        <title>Large-scale bioinformatics analysis of Bacillus genomes uncovers conserved roles of natural products in bacterial physiology.</title>
        <authorList>
            <consortium name="Agbiome Team Llc"/>
            <person name="Bleich R.M."/>
            <person name="Grubbs K.J."/>
            <person name="Santa Maria K.C."/>
            <person name="Allen S.E."/>
            <person name="Farag S."/>
            <person name="Shank E.A."/>
            <person name="Bowers A."/>
        </authorList>
    </citation>
    <scope>NUCLEOTIDE SEQUENCE [LARGE SCALE GENOMIC DNA]</scope>
    <source>
        <strain evidence="1 2">AFS037265</strain>
    </source>
</reference>
<evidence type="ECO:0000313" key="1">
    <source>
        <dbReference type="EMBL" id="PHE99968.1"/>
    </source>
</evidence>
<evidence type="ECO:0000313" key="2">
    <source>
        <dbReference type="Proteomes" id="UP000221918"/>
    </source>
</evidence>
<gene>
    <name evidence="1" type="ORF">COF81_09635</name>
</gene>
<dbReference type="EMBL" id="NUTL01000037">
    <property type="protein sequence ID" value="PHE99968.1"/>
    <property type="molecule type" value="Genomic_DNA"/>
</dbReference>
<accession>A0ABD6TC22</accession>
<dbReference type="AlphaFoldDB" id="A0ABD6TC22"/>